<evidence type="ECO:0000256" key="1">
    <source>
        <dbReference type="SAM" id="MobiDB-lite"/>
    </source>
</evidence>
<dbReference type="AlphaFoldDB" id="A0A0B7C1L4"/>
<protein>
    <submittedName>
        <fullName evidence="2">Uncharacterized protein</fullName>
    </submittedName>
</protein>
<feature type="region of interest" description="Disordered" evidence="1">
    <location>
        <begin position="148"/>
        <end position="202"/>
    </location>
</feature>
<evidence type="ECO:0000313" key="2">
    <source>
        <dbReference type="EMBL" id="CEK98330.1"/>
    </source>
</evidence>
<feature type="non-terminal residue" evidence="2">
    <location>
        <position position="1"/>
    </location>
</feature>
<proteinExistence type="predicted"/>
<feature type="non-terminal residue" evidence="2">
    <location>
        <position position="202"/>
    </location>
</feature>
<accession>A0A0B7C1L4</accession>
<gene>
    <name evidence="2" type="primary">ORF218435</name>
</gene>
<feature type="compositionally biased region" description="Polar residues" evidence="1">
    <location>
        <begin position="162"/>
        <end position="202"/>
    </location>
</feature>
<feature type="compositionally biased region" description="Basic and acidic residues" evidence="1">
    <location>
        <begin position="86"/>
        <end position="99"/>
    </location>
</feature>
<dbReference type="EMBL" id="HACG01051459">
    <property type="protein sequence ID" value="CEK98330.1"/>
    <property type="molecule type" value="Transcribed_RNA"/>
</dbReference>
<sequence>FADSVSGLRNESYTKATHESFNEANTFVNIMPSSFNTGKSHTELQSQDGKNVWINESDTYILPNRPHSTIGFMHGKLNSQSSTSDDDVRTSMGYKKDENDLSPSGEIILPFAREGFGRQSMSEKRKGHLDPRSTEIYKLVKANKENKGTNDAVVPKVPLKIPSQSSTVSLQKQSDAPTTNKMVHVSSDSTYQPSQVSASVPN</sequence>
<organism evidence="2">
    <name type="scientific">Arion vulgaris</name>
    <dbReference type="NCBI Taxonomy" id="1028688"/>
    <lineage>
        <taxon>Eukaryota</taxon>
        <taxon>Metazoa</taxon>
        <taxon>Spiralia</taxon>
        <taxon>Lophotrochozoa</taxon>
        <taxon>Mollusca</taxon>
        <taxon>Gastropoda</taxon>
        <taxon>Heterobranchia</taxon>
        <taxon>Euthyneura</taxon>
        <taxon>Panpulmonata</taxon>
        <taxon>Eupulmonata</taxon>
        <taxon>Stylommatophora</taxon>
        <taxon>Helicina</taxon>
        <taxon>Arionoidea</taxon>
        <taxon>Arionidae</taxon>
        <taxon>Arion</taxon>
    </lineage>
</organism>
<name>A0A0B7C1L4_9EUPU</name>
<reference evidence="2" key="1">
    <citation type="submission" date="2014-12" db="EMBL/GenBank/DDBJ databases">
        <title>Insight into the proteome of Arion vulgaris.</title>
        <authorList>
            <person name="Aradska J."/>
            <person name="Bulat T."/>
            <person name="Smidak R."/>
            <person name="Sarate P."/>
            <person name="Gangsoo J."/>
            <person name="Sialana F."/>
            <person name="Bilban M."/>
            <person name="Lubec G."/>
        </authorList>
    </citation>
    <scope>NUCLEOTIDE SEQUENCE</scope>
    <source>
        <tissue evidence="2">Skin</tissue>
    </source>
</reference>
<feature type="region of interest" description="Disordered" evidence="1">
    <location>
        <begin position="76"/>
        <end position="104"/>
    </location>
</feature>